<dbReference type="Pfam" id="PF01755">
    <property type="entry name" value="Glyco_transf_25"/>
    <property type="match status" value="1"/>
</dbReference>
<organism evidence="2">
    <name type="scientific">viral metagenome</name>
    <dbReference type="NCBI Taxonomy" id="1070528"/>
    <lineage>
        <taxon>unclassified sequences</taxon>
        <taxon>metagenomes</taxon>
        <taxon>organismal metagenomes</taxon>
    </lineage>
</organism>
<dbReference type="AlphaFoldDB" id="A0A6C0EY00"/>
<dbReference type="InterPro" id="IPR002654">
    <property type="entry name" value="Glyco_trans_25"/>
</dbReference>
<name>A0A6C0EY00_9ZZZZ</name>
<feature type="domain" description="Glycosyl transferase family 25" evidence="1">
    <location>
        <begin position="313"/>
        <end position="503"/>
    </location>
</feature>
<sequence>MDVKNNYIIFNHSGRFGNAIFRYMAYAMLQKNIDDSDNDDNSDKSNKFTYILDSDFSKMPEYSELKENSITINEDNFFEYVSTNITNITCKSKIPNNTNISLQGYFQYDEIYLQNKNYILEFIEKNKNVNCIRSDNDIFLTKYIIDDMELDPSKIYENVIHIRLGDFNGRPDFIETEYVLRLLDGIKEIFVNATENATTNSTAIVMETPSSDEDKKYVDTVLAWFINNNIPQPVIESNDLITDYNIMKQAKVIISSMSTLCWTAAYFSKSLEKIYMPNYNFFHIDDRKNGWFKKPIQNTILYDVKTTKFTDIKVIILTLEKYSQRMHKVYDLITKLSQIGLQCSLFYGVNGEDIQITKTEHPTLYNLEYKNEIKYYDSSIRINGVPMRRGELGCAWSHINIYKSLLHEARVDKYLIFEDDVEFVESLEYLYECLTSIPNEIDMCHIAKSDWYPFIKQTKINDIWYTVAKQYFNRLTAYIVSKEGATKILQYVANCIHVPCDDLLSNMHLANRLNVYVPDKYIFHEPVDTVSITGNIK</sequence>
<reference evidence="2" key="1">
    <citation type="journal article" date="2020" name="Nature">
        <title>Giant virus diversity and host interactions through global metagenomics.</title>
        <authorList>
            <person name="Schulz F."/>
            <person name="Roux S."/>
            <person name="Paez-Espino D."/>
            <person name="Jungbluth S."/>
            <person name="Walsh D.A."/>
            <person name="Denef V.J."/>
            <person name="McMahon K.D."/>
            <person name="Konstantinidis K.T."/>
            <person name="Eloe-Fadrosh E.A."/>
            <person name="Kyrpides N.C."/>
            <person name="Woyke T."/>
        </authorList>
    </citation>
    <scope>NUCLEOTIDE SEQUENCE</scope>
    <source>
        <strain evidence="2">GVMAG-M-3300009161-36</strain>
    </source>
</reference>
<evidence type="ECO:0000259" key="1">
    <source>
        <dbReference type="Pfam" id="PF01755"/>
    </source>
</evidence>
<dbReference type="EMBL" id="MN738970">
    <property type="protein sequence ID" value="QHT33642.1"/>
    <property type="molecule type" value="Genomic_DNA"/>
</dbReference>
<proteinExistence type="predicted"/>
<protein>
    <recommendedName>
        <fullName evidence="1">Glycosyl transferase family 25 domain-containing protein</fullName>
    </recommendedName>
</protein>
<accession>A0A6C0EY00</accession>
<evidence type="ECO:0000313" key="2">
    <source>
        <dbReference type="EMBL" id="QHT33642.1"/>
    </source>
</evidence>